<protein>
    <submittedName>
        <fullName evidence="2">FkbM family methyltransferase</fullName>
    </submittedName>
</protein>
<dbReference type="Proteomes" id="UP000760407">
    <property type="component" value="Unassembled WGS sequence"/>
</dbReference>
<comment type="caution">
    <text evidence="2">The sequence shown here is derived from an EMBL/GenBank/DDBJ whole genome shotgun (WGS) entry which is preliminary data.</text>
</comment>
<dbReference type="InterPro" id="IPR052514">
    <property type="entry name" value="SAM-dependent_MTase"/>
</dbReference>
<dbReference type="EMBL" id="JACTSG010000001">
    <property type="protein sequence ID" value="MBK2301432.1"/>
    <property type="molecule type" value="Genomic_DNA"/>
</dbReference>
<keyword evidence="2" id="KW-0808">Transferase</keyword>
<dbReference type="GO" id="GO:0008168">
    <property type="term" value="F:methyltransferase activity"/>
    <property type="evidence" value="ECO:0007669"/>
    <property type="project" value="UniProtKB-KW"/>
</dbReference>
<organism evidence="2 3">
    <name type="scientific">Francisella philomiragia</name>
    <dbReference type="NCBI Taxonomy" id="28110"/>
    <lineage>
        <taxon>Bacteria</taxon>
        <taxon>Pseudomonadati</taxon>
        <taxon>Pseudomonadota</taxon>
        <taxon>Gammaproteobacteria</taxon>
        <taxon>Thiotrichales</taxon>
        <taxon>Francisellaceae</taxon>
        <taxon>Francisella</taxon>
    </lineage>
</organism>
<dbReference type="PANTHER" id="PTHR34203">
    <property type="entry name" value="METHYLTRANSFERASE, FKBM FAMILY PROTEIN"/>
    <property type="match status" value="1"/>
</dbReference>
<dbReference type="PANTHER" id="PTHR34203:SF15">
    <property type="entry name" value="SLL1173 PROTEIN"/>
    <property type="match status" value="1"/>
</dbReference>
<evidence type="ECO:0000313" key="2">
    <source>
        <dbReference type="EMBL" id="MBK2301432.1"/>
    </source>
</evidence>
<name>A0ABS1G9E7_9GAMM</name>
<dbReference type="SUPFAM" id="SSF53335">
    <property type="entry name" value="S-adenosyl-L-methionine-dependent methyltransferases"/>
    <property type="match status" value="1"/>
</dbReference>
<dbReference type="Pfam" id="PF05050">
    <property type="entry name" value="Methyltransf_21"/>
    <property type="match status" value="1"/>
</dbReference>
<accession>A0ABS1G9E7</accession>
<evidence type="ECO:0000313" key="3">
    <source>
        <dbReference type="Proteomes" id="UP000760407"/>
    </source>
</evidence>
<dbReference type="NCBIfam" id="TIGR01444">
    <property type="entry name" value="fkbM_fam"/>
    <property type="match status" value="1"/>
</dbReference>
<dbReference type="Gene3D" id="3.40.50.150">
    <property type="entry name" value="Vaccinia Virus protein VP39"/>
    <property type="match status" value="1"/>
</dbReference>
<gene>
    <name evidence="2" type="ORF">IBE52_00725</name>
</gene>
<keyword evidence="3" id="KW-1185">Reference proteome</keyword>
<feature type="domain" description="Methyltransferase FkbM" evidence="1">
    <location>
        <begin position="191"/>
        <end position="328"/>
    </location>
</feature>
<reference evidence="2 3" key="1">
    <citation type="submission" date="2020-08" db="EMBL/GenBank/DDBJ databases">
        <title>Comparative genomics of Francisella species.</title>
        <authorList>
            <person name="Sahl J."/>
            <person name="Sjodin A."/>
            <person name="Wagner D."/>
            <person name="Forsman M."/>
        </authorList>
    </citation>
    <scope>NUCLEOTIDE SEQUENCE [LARGE SCALE GENOMIC DNA]</scope>
    <source>
        <strain evidence="2 3">F1093</strain>
    </source>
</reference>
<dbReference type="GO" id="GO:0032259">
    <property type="term" value="P:methylation"/>
    <property type="evidence" value="ECO:0007669"/>
    <property type="project" value="UniProtKB-KW"/>
</dbReference>
<proteinExistence type="predicted"/>
<evidence type="ECO:0000259" key="1">
    <source>
        <dbReference type="Pfam" id="PF05050"/>
    </source>
</evidence>
<sequence length="359" mass="41694">MSLIDLNVSVNVNKEKLVDDFLNGRVDKYVLGRNETSAKLLDVVDFCGYIDDFFDGEIWNTKKVFKINQINNKNAIIVSCSIAIYPVSIIRKLEESGFNNILTVMDVVKYSNLNFNIKFLTVARQDLELNIVEYEKIYQKLRDCKSKQVLRDLVNFRLNFDLSYMREYTVDFKKQYFEDFLGLELNEVFADVGGYDGQTSIEFVKHCPKYKSIYIFEPSEANLILARDSLKNYKNINFISKGLSNKKETLRFNTNSGSASNLSEEGDVEIEVDTLDNLVKEKISFIKMDIEGAESLAIDGMKNHILKDHPKLAISVYHKPDDFWKIPEQIFNIRSDYDIYMRHYTEGTDETVMFFIPIK</sequence>
<dbReference type="RefSeq" id="WP_200165444.1">
    <property type="nucleotide sequence ID" value="NZ_JACTSG010000001.1"/>
</dbReference>
<keyword evidence="2" id="KW-0489">Methyltransferase</keyword>
<dbReference type="InterPro" id="IPR006342">
    <property type="entry name" value="FkbM_mtfrase"/>
</dbReference>
<dbReference type="InterPro" id="IPR029063">
    <property type="entry name" value="SAM-dependent_MTases_sf"/>
</dbReference>